<dbReference type="Proteomes" id="UP000234840">
    <property type="component" value="Unassembled WGS sequence"/>
</dbReference>
<evidence type="ECO:0000313" key="5">
    <source>
        <dbReference type="Proteomes" id="UP000285610"/>
    </source>
</evidence>
<dbReference type="Proteomes" id="UP001212160">
    <property type="component" value="Unassembled WGS sequence"/>
</dbReference>
<dbReference type="Proteomes" id="UP000285610">
    <property type="component" value="Unassembled WGS sequence"/>
</dbReference>
<sequence length="120" mass="14270">MEGYEKYASRIQELLFDGMDVHEVWVYMKVMFQIEKNEICFRAYLERSGLIWFAEAGSRRQVKVPDLLETKRKLEMNRTKISKPLCKYPDCFRCVYPDCTCNEGLTKKGNDELVRELAKR</sequence>
<evidence type="ECO:0000313" key="1">
    <source>
        <dbReference type="EMBL" id="MDB8687743.1"/>
    </source>
</evidence>
<organism evidence="2 4">
    <name type="scientific">Mediterraneibacter gnavus</name>
    <name type="common">Ruminococcus gnavus</name>
    <dbReference type="NCBI Taxonomy" id="33038"/>
    <lineage>
        <taxon>Bacteria</taxon>
        <taxon>Bacillati</taxon>
        <taxon>Bacillota</taxon>
        <taxon>Clostridia</taxon>
        <taxon>Lachnospirales</taxon>
        <taxon>Lachnospiraceae</taxon>
        <taxon>Mediterraneibacter</taxon>
    </lineage>
</organism>
<evidence type="ECO:0000313" key="3">
    <source>
        <dbReference type="EMBL" id="RHM72985.1"/>
    </source>
</evidence>
<accession>A0A2N5Q2W0</accession>
<dbReference type="RefSeq" id="WP_064787084.1">
    <property type="nucleotide sequence ID" value="NZ_CABHNE010000068.1"/>
</dbReference>
<name>A0A2N5Q2W0_MEDGN</name>
<comment type="caution">
    <text evidence="2">The sequence shown here is derived from an EMBL/GenBank/DDBJ whole genome shotgun (WGS) entry which is preliminary data.</text>
</comment>
<dbReference type="EMBL" id="QRQE01000034">
    <property type="protein sequence ID" value="RHM72985.1"/>
    <property type="molecule type" value="Genomic_DNA"/>
</dbReference>
<reference evidence="2 4" key="1">
    <citation type="journal article" date="2017" name="Genome Med.">
        <title>A novel Ruminococcus gnavus clade enriched in inflammatory bowel disease patients.</title>
        <authorList>
            <person name="Hall A.B."/>
            <person name="Yassour M."/>
            <person name="Sauk J."/>
            <person name="Garner A."/>
            <person name="Jiang X."/>
            <person name="Arthur T."/>
            <person name="Lagoudas G.K."/>
            <person name="Vatanen T."/>
            <person name="Fornelos N."/>
            <person name="Wilson R."/>
            <person name="Bertha M."/>
            <person name="Cohen M."/>
            <person name="Garber J."/>
            <person name="Khalili H."/>
            <person name="Gevers D."/>
            <person name="Ananthakrishnan A.N."/>
            <person name="Kugathasan S."/>
            <person name="Lander E.S."/>
            <person name="Blainey P."/>
            <person name="Vlamakis H."/>
            <person name="Xavier R.J."/>
            <person name="Huttenhower C."/>
        </authorList>
    </citation>
    <scope>NUCLEOTIDE SEQUENCE [LARGE SCALE GENOMIC DNA]</scope>
    <source>
        <strain evidence="2 4">RJX1128</strain>
    </source>
</reference>
<gene>
    <name evidence="2" type="ORF">CDL20_03175</name>
    <name evidence="3" type="ORF">DWZ50_13055</name>
    <name evidence="1" type="ORF">PNW85_13890</name>
</gene>
<dbReference type="AlphaFoldDB" id="A0A2N5Q2W0"/>
<evidence type="ECO:0000313" key="2">
    <source>
        <dbReference type="EMBL" id="PLT88786.1"/>
    </source>
</evidence>
<reference evidence="1" key="3">
    <citation type="submission" date="2023-01" db="EMBL/GenBank/DDBJ databases">
        <title>Human gut microbiome strain richness.</title>
        <authorList>
            <person name="Chen-Liaw A."/>
        </authorList>
    </citation>
    <scope>NUCLEOTIDE SEQUENCE</scope>
    <source>
        <strain evidence="1">RTP21484st1_H11_RTP21484_190118</strain>
    </source>
</reference>
<proteinExistence type="predicted"/>
<evidence type="ECO:0000313" key="4">
    <source>
        <dbReference type="Proteomes" id="UP000234840"/>
    </source>
</evidence>
<dbReference type="EMBL" id="JAQMLA010000047">
    <property type="protein sequence ID" value="MDB8687743.1"/>
    <property type="molecule type" value="Genomic_DNA"/>
</dbReference>
<protein>
    <submittedName>
        <fullName evidence="2">Uncharacterized protein</fullName>
    </submittedName>
</protein>
<reference evidence="3 5" key="2">
    <citation type="submission" date="2018-08" db="EMBL/GenBank/DDBJ databases">
        <title>A genome reference for cultivated species of the human gut microbiota.</title>
        <authorList>
            <person name="Zou Y."/>
            <person name="Xue W."/>
            <person name="Luo G."/>
        </authorList>
    </citation>
    <scope>NUCLEOTIDE SEQUENCE [LARGE SCALE GENOMIC DNA]</scope>
    <source>
        <strain evidence="3 5">AF33-12</strain>
    </source>
</reference>
<dbReference type="EMBL" id="NIHW01000004">
    <property type="protein sequence ID" value="PLT88786.1"/>
    <property type="molecule type" value="Genomic_DNA"/>
</dbReference>